<comment type="cofactor">
    <cofactor evidence="1">
        <name>Mg(2+)</name>
        <dbReference type="ChEBI" id="CHEBI:18420"/>
    </cofactor>
</comment>
<dbReference type="PROSITE" id="PS50146">
    <property type="entry name" value="DAGK"/>
    <property type="match status" value="1"/>
</dbReference>
<name>A0A2K4ZCD9_9FIRM</name>
<keyword evidence="6" id="KW-0067">ATP-binding</keyword>
<evidence type="ECO:0000256" key="5">
    <source>
        <dbReference type="ARBA" id="ARBA00022777"/>
    </source>
</evidence>
<dbReference type="AlphaFoldDB" id="A0A2K4ZCD9"/>
<keyword evidence="7" id="KW-0594">Phospholipid biosynthesis</keyword>
<dbReference type="Pfam" id="PF00781">
    <property type="entry name" value="DAGK_cat"/>
    <property type="match status" value="1"/>
</dbReference>
<dbReference type="RefSeq" id="WP_103238214.1">
    <property type="nucleotide sequence ID" value="NZ_CANRXC010000010.1"/>
</dbReference>
<dbReference type="EMBL" id="OFSM01000003">
    <property type="protein sequence ID" value="SOY28122.1"/>
    <property type="molecule type" value="Genomic_DNA"/>
</dbReference>
<dbReference type="Proteomes" id="UP000236311">
    <property type="component" value="Unassembled WGS sequence"/>
</dbReference>
<keyword evidence="3 10" id="KW-0808">Transferase</keyword>
<dbReference type="Pfam" id="PF19279">
    <property type="entry name" value="YegS_C"/>
    <property type="match status" value="1"/>
</dbReference>
<dbReference type="GO" id="GO:0008654">
    <property type="term" value="P:phospholipid biosynthetic process"/>
    <property type="evidence" value="ECO:0007669"/>
    <property type="project" value="UniProtKB-KW"/>
</dbReference>
<dbReference type="Gene3D" id="3.40.50.10330">
    <property type="entry name" value="Probable inorganic polyphosphate/atp-NAD kinase, domain 1"/>
    <property type="match status" value="1"/>
</dbReference>
<dbReference type="InterPro" id="IPR001206">
    <property type="entry name" value="Diacylglycerol_kinase_cat_dom"/>
</dbReference>
<comment type="similarity">
    <text evidence="2">Belongs to the diacylglycerol/lipid kinase family.</text>
</comment>
<evidence type="ECO:0000256" key="4">
    <source>
        <dbReference type="ARBA" id="ARBA00022741"/>
    </source>
</evidence>
<dbReference type="InterPro" id="IPR050187">
    <property type="entry name" value="Lipid_Phosphate_FormReg"/>
</dbReference>
<keyword evidence="8" id="KW-1208">Phospholipid metabolism</keyword>
<evidence type="ECO:0000256" key="1">
    <source>
        <dbReference type="ARBA" id="ARBA00001946"/>
    </source>
</evidence>
<evidence type="ECO:0000259" key="9">
    <source>
        <dbReference type="PROSITE" id="PS50146"/>
    </source>
</evidence>
<keyword evidence="7" id="KW-0444">Lipid biosynthesis</keyword>
<dbReference type="GO" id="GO:0005524">
    <property type="term" value="F:ATP binding"/>
    <property type="evidence" value="ECO:0007669"/>
    <property type="project" value="UniProtKB-KW"/>
</dbReference>
<evidence type="ECO:0000256" key="6">
    <source>
        <dbReference type="ARBA" id="ARBA00022840"/>
    </source>
</evidence>
<feature type="domain" description="DAGKc" evidence="9">
    <location>
        <begin position="1"/>
        <end position="132"/>
    </location>
</feature>
<dbReference type="PANTHER" id="PTHR12358:SF54">
    <property type="entry name" value="SPHINGOSINE KINASE RELATED PROTEIN"/>
    <property type="match status" value="1"/>
</dbReference>
<proteinExistence type="inferred from homology"/>
<dbReference type="Gene3D" id="2.60.200.40">
    <property type="match status" value="1"/>
</dbReference>
<keyword evidence="11" id="KW-1185">Reference proteome</keyword>
<accession>A0A2K4ZCD9</accession>
<dbReference type="PANTHER" id="PTHR12358">
    <property type="entry name" value="SPHINGOSINE KINASE"/>
    <property type="match status" value="1"/>
</dbReference>
<dbReference type="EC" id="2.7.1.-" evidence="10"/>
<evidence type="ECO:0000313" key="10">
    <source>
        <dbReference type="EMBL" id="SOY28122.1"/>
    </source>
</evidence>
<evidence type="ECO:0000256" key="8">
    <source>
        <dbReference type="ARBA" id="ARBA00023264"/>
    </source>
</evidence>
<dbReference type="GO" id="GO:0016301">
    <property type="term" value="F:kinase activity"/>
    <property type="evidence" value="ECO:0007669"/>
    <property type="project" value="UniProtKB-KW"/>
</dbReference>
<evidence type="ECO:0000256" key="2">
    <source>
        <dbReference type="ARBA" id="ARBA00005983"/>
    </source>
</evidence>
<sequence>MYHIIINPVSRSGKGLQIWKNQVEPILQRKKVPYRHYFSECAGDTTCIAGKLSSQTTDVLSLIILGGDGTVNEALQGLDDTSRVVLGYIPTGSSNDLARDLKIPTNPSEALDLILHSGNPLPMDLGTVLYTDGERRRFAVSCGIGFDAAVCEEALHSGLKRVMNRLGLGKLTYLGIALRQLLAARAISGKLTMEDSAPIDIGNMLFTACMLHKYEGGGFMFAPDADANDGLLNMCAVGDLSKLLILFALPTAFKGKHFRFRGVSPYCADSLTIETSQPLWVHTDGEVTRKSNRIHVTCEKDAIRMIR</sequence>
<dbReference type="SUPFAM" id="SSF111331">
    <property type="entry name" value="NAD kinase/diacylglycerol kinase-like"/>
    <property type="match status" value="1"/>
</dbReference>
<keyword evidence="4" id="KW-0547">Nucleotide-binding</keyword>
<keyword evidence="7" id="KW-0443">Lipid metabolism</keyword>
<reference evidence="10 11" key="1">
    <citation type="submission" date="2018-01" db="EMBL/GenBank/DDBJ databases">
        <authorList>
            <person name="Gaut B.S."/>
            <person name="Morton B.R."/>
            <person name="Clegg M.T."/>
            <person name="Duvall M.R."/>
        </authorList>
    </citation>
    <scope>NUCLEOTIDE SEQUENCE [LARGE SCALE GENOMIC DNA]</scope>
    <source>
        <strain evidence="10">GP69</strain>
    </source>
</reference>
<dbReference type="SMART" id="SM00046">
    <property type="entry name" value="DAGKc"/>
    <property type="match status" value="1"/>
</dbReference>
<dbReference type="InterPro" id="IPR045540">
    <property type="entry name" value="YegS/DAGK_C"/>
</dbReference>
<organism evidence="10 11">
    <name type="scientific">Acetatifactor muris</name>
    <dbReference type="NCBI Taxonomy" id="879566"/>
    <lineage>
        <taxon>Bacteria</taxon>
        <taxon>Bacillati</taxon>
        <taxon>Bacillota</taxon>
        <taxon>Clostridia</taxon>
        <taxon>Lachnospirales</taxon>
        <taxon>Lachnospiraceae</taxon>
        <taxon>Acetatifactor</taxon>
    </lineage>
</organism>
<dbReference type="InterPro" id="IPR017438">
    <property type="entry name" value="ATP-NAD_kinase_N"/>
</dbReference>
<evidence type="ECO:0000256" key="3">
    <source>
        <dbReference type="ARBA" id="ARBA00022679"/>
    </source>
</evidence>
<dbReference type="OrthoDB" id="9786026at2"/>
<keyword evidence="5 10" id="KW-0418">Kinase</keyword>
<evidence type="ECO:0000256" key="7">
    <source>
        <dbReference type="ARBA" id="ARBA00023209"/>
    </source>
</evidence>
<protein>
    <submittedName>
        <fullName evidence="10">Lipid kinase YtlR</fullName>
        <ecNumber evidence="10">2.7.1.-</ecNumber>
    </submittedName>
</protein>
<gene>
    <name evidence="10" type="primary">ytlR</name>
    <name evidence="10" type="ORF">AMURIS_00830</name>
</gene>
<dbReference type="InterPro" id="IPR016064">
    <property type="entry name" value="NAD/diacylglycerol_kinase_sf"/>
</dbReference>
<evidence type="ECO:0000313" key="11">
    <source>
        <dbReference type="Proteomes" id="UP000236311"/>
    </source>
</evidence>